<proteinExistence type="predicted"/>
<protein>
    <recommendedName>
        <fullName evidence="3">DUF4218 domain-containing protein</fullName>
    </recommendedName>
</protein>
<gene>
    <name evidence="1" type="ORF">CR513_22545</name>
</gene>
<dbReference type="OrthoDB" id="1100107at2759"/>
<evidence type="ECO:0000313" key="2">
    <source>
        <dbReference type="Proteomes" id="UP000257109"/>
    </source>
</evidence>
<keyword evidence="2" id="KW-1185">Reference proteome</keyword>
<name>A0A371GWR1_MUCPR</name>
<dbReference type="EMBL" id="QJKJ01004237">
    <property type="protein sequence ID" value="RDX94992.1"/>
    <property type="molecule type" value="Genomic_DNA"/>
</dbReference>
<comment type="caution">
    <text evidence="1">The sequence shown here is derived from an EMBL/GenBank/DDBJ whole genome shotgun (WGS) entry which is preliminary data.</text>
</comment>
<organism evidence="1 2">
    <name type="scientific">Mucuna pruriens</name>
    <name type="common">Velvet bean</name>
    <name type="synonym">Dolichos pruriens</name>
    <dbReference type="NCBI Taxonomy" id="157652"/>
    <lineage>
        <taxon>Eukaryota</taxon>
        <taxon>Viridiplantae</taxon>
        <taxon>Streptophyta</taxon>
        <taxon>Embryophyta</taxon>
        <taxon>Tracheophyta</taxon>
        <taxon>Spermatophyta</taxon>
        <taxon>Magnoliopsida</taxon>
        <taxon>eudicotyledons</taxon>
        <taxon>Gunneridae</taxon>
        <taxon>Pentapetalae</taxon>
        <taxon>rosids</taxon>
        <taxon>fabids</taxon>
        <taxon>Fabales</taxon>
        <taxon>Fabaceae</taxon>
        <taxon>Papilionoideae</taxon>
        <taxon>50 kb inversion clade</taxon>
        <taxon>NPAAA clade</taxon>
        <taxon>indigoferoid/millettioid clade</taxon>
        <taxon>Phaseoleae</taxon>
        <taxon>Mucuna</taxon>
    </lineage>
</organism>
<reference evidence="1" key="1">
    <citation type="submission" date="2018-05" db="EMBL/GenBank/DDBJ databases">
        <title>Draft genome of Mucuna pruriens seed.</title>
        <authorList>
            <person name="Nnadi N.E."/>
            <person name="Vos R."/>
            <person name="Hasami M.H."/>
            <person name="Devisetty U.K."/>
            <person name="Aguiy J.C."/>
        </authorList>
    </citation>
    <scope>NUCLEOTIDE SEQUENCE [LARGE SCALE GENOMIC DNA]</scope>
    <source>
        <strain evidence="1">JCA_2017</strain>
    </source>
</reference>
<accession>A0A371GWR1</accession>
<feature type="non-terminal residue" evidence="1">
    <location>
        <position position="1"/>
    </location>
</feature>
<sequence length="258" mass="30087">MHIKRNILMNVFDIVMEINGRTKDTHNDPMDTEEICNRKELELKDIVHVKLFKPKEAYALIKSQRVVKELKLPDGYTSNLSKYINLNQGNLHGMKSHDCHVFMQRLLLIAFNSLPKHIWKPLIELCHFFRELTLITLNVEKLRVMEDNIHVLLCKLEQIFPPTRAEASIWKAYLVEVTSTFASFHYLDKIEMRRTKMPHNVDVGEAFSSTPPIAILNYPRRVSGKSITYFLTKLTSKLLTYKELNPTGSDVQIDQDMF</sequence>
<evidence type="ECO:0000313" key="1">
    <source>
        <dbReference type="EMBL" id="RDX94992.1"/>
    </source>
</evidence>
<evidence type="ECO:0008006" key="3">
    <source>
        <dbReference type="Google" id="ProtNLM"/>
    </source>
</evidence>
<dbReference type="PANTHER" id="PTHR48258:SF3">
    <property type="entry name" value="FK506-BINDING PROTEIN 4-LIKE ISOFORM X1"/>
    <property type="match status" value="1"/>
</dbReference>
<dbReference type="PANTHER" id="PTHR48258">
    <property type="entry name" value="DUF4218 DOMAIN-CONTAINING PROTEIN-RELATED"/>
    <property type="match status" value="1"/>
</dbReference>
<dbReference type="Proteomes" id="UP000257109">
    <property type="component" value="Unassembled WGS sequence"/>
</dbReference>
<dbReference type="AlphaFoldDB" id="A0A371GWR1"/>